<evidence type="ECO:0000256" key="4">
    <source>
        <dbReference type="ARBA" id="ARBA00022801"/>
    </source>
</evidence>
<dbReference type="PANTHER" id="PTHR43134">
    <property type="entry name" value="SIGNAL RECOGNITION PARTICLE RECEPTOR SUBUNIT ALPHA"/>
    <property type="match status" value="1"/>
</dbReference>
<feature type="domain" description="SRP54-type proteins GTP-binding" evidence="9">
    <location>
        <begin position="282"/>
        <end position="295"/>
    </location>
</feature>
<keyword evidence="3 8" id="KW-0547">Nucleotide-binding</keyword>
<keyword evidence="1 8" id="KW-1003">Cell membrane</keyword>
<protein>
    <recommendedName>
        <fullName evidence="8">Signal recognition particle receptor FtsY</fullName>
        <shortName evidence="8">SRP receptor</shortName>
        <ecNumber evidence="8">3.6.5.4</ecNumber>
    </recommendedName>
</protein>
<feature type="binding site" evidence="8">
    <location>
        <begin position="197"/>
        <end position="201"/>
    </location>
    <ligand>
        <name>GTP</name>
        <dbReference type="ChEBI" id="CHEBI:37565"/>
    </ligand>
</feature>
<dbReference type="GO" id="GO:0005886">
    <property type="term" value="C:plasma membrane"/>
    <property type="evidence" value="ECO:0007669"/>
    <property type="project" value="UniProtKB-SubCell"/>
</dbReference>
<dbReference type="EC" id="3.6.5.4" evidence="8"/>
<keyword evidence="11" id="KW-1185">Reference proteome</keyword>
<reference evidence="10 11" key="1">
    <citation type="journal article" date="2014" name="Genome Announc.">
        <title>Genome Sequence and Methylome of Soil Bacterium Gemmatirosa kalamazoonensis KBS708T, a Member of the Rarely Cultivated Gemmatimonadetes Phylum.</title>
        <authorList>
            <person name="Debruyn J.M."/>
            <person name="Radosevich M."/>
            <person name="Wommack K.E."/>
            <person name="Polson S.W."/>
            <person name="Hauser L.J."/>
            <person name="Fawaz M.N."/>
            <person name="Korlach J."/>
            <person name="Tsai Y.C."/>
        </authorList>
    </citation>
    <scope>NUCLEOTIDE SEQUENCE [LARGE SCALE GENOMIC DNA]</scope>
    <source>
        <strain evidence="10 11">KBS708</strain>
    </source>
</reference>
<comment type="subcellular location">
    <subcellularLocation>
        <location evidence="8">Cell membrane</location>
        <topology evidence="8">Peripheral membrane protein</topology>
        <orientation evidence="8">Cytoplasmic side</orientation>
    </subcellularLocation>
    <subcellularLocation>
        <location evidence="8">Cytoplasm</location>
    </subcellularLocation>
</comment>
<feature type="binding site" evidence="8">
    <location>
        <begin position="261"/>
        <end position="264"/>
    </location>
    <ligand>
        <name>GTP</name>
        <dbReference type="ChEBI" id="CHEBI:37565"/>
    </ligand>
</feature>
<comment type="function">
    <text evidence="8">Involved in targeting and insertion of nascent membrane proteins into the cytoplasmic membrane. Acts as a receptor for the complex formed by the signal recognition particle (SRP) and the ribosome-nascent chain (RNC).</text>
</comment>
<comment type="catalytic activity">
    <reaction evidence="8">
        <text>GTP + H2O = GDP + phosphate + H(+)</text>
        <dbReference type="Rhea" id="RHEA:19669"/>
        <dbReference type="ChEBI" id="CHEBI:15377"/>
        <dbReference type="ChEBI" id="CHEBI:15378"/>
        <dbReference type="ChEBI" id="CHEBI:37565"/>
        <dbReference type="ChEBI" id="CHEBI:43474"/>
        <dbReference type="ChEBI" id="CHEBI:58189"/>
        <dbReference type="EC" id="3.6.5.4"/>
    </reaction>
</comment>
<evidence type="ECO:0000256" key="8">
    <source>
        <dbReference type="HAMAP-Rule" id="MF_00920"/>
    </source>
</evidence>
<evidence type="ECO:0000313" key="11">
    <source>
        <dbReference type="Proteomes" id="UP000019151"/>
    </source>
</evidence>
<dbReference type="AlphaFoldDB" id="W0RJV0"/>
<dbReference type="SUPFAM" id="SSF52540">
    <property type="entry name" value="P-loop containing nucleoside triphosphate hydrolases"/>
    <property type="match status" value="1"/>
</dbReference>
<name>W0RJV0_9BACT</name>
<dbReference type="HAMAP" id="MF_00920">
    <property type="entry name" value="FtsY"/>
    <property type="match status" value="1"/>
</dbReference>
<dbReference type="GO" id="GO:0005047">
    <property type="term" value="F:signal recognition particle binding"/>
    <property type="evidence" value="ECO:0007669"/>
    <property type="project" value="TreeGrafter"/>
</dbReference>
<evidence type="ECO:0000259" key="9">
    <source>
        <dbReference type="PROSITE" id="PS00300"/>
    </source>
</evidence>
<dbReference type="Proteomes" id="UP000019151">
    <property type="component" value="Chromosome"/>
</dbReference>
<evidence type="ECO:0000256" key="1">
    <source>
        <dbReference type="ARBA" id="ARBA00022475"/>
    </source>
</evidence>
<dbReference type="InterPro" id="IPR003593">
    <property type="entry name" value="AAA+_ATPase"/>
</dbReference>
<dbReference type="KEGG" id="gba:J421_3083"/>
<dbReference type="GO" id="GO:0051301">
    <property type="term" value="P:cell division"/>
    <property type="evidence" value="ECO:0007669"/>
    <property type="project" value="UniProtKB-KW"/>
</dbReference>
<dbReference type="RefSeq" id="WP_025412087.1">
    <property type="nucleotide sequence ID" value="NZ_CP007128.1"/>
</dbReference>
<dbReference type="STRING" id="861299.J421_3083"/>
<dbReference type="GO" id="GO:0005525">
    <property type="term" value="F:GTP binding"/>
    <property type="evidence" value="ECO:0007669"/>
    <property type="project" value="UniProtKB-UniRule"/>
</dbReference>
<evidence type="ECO:0000256" key="5">
    <source>
        <dbReference type="ARBA" id="ARBA00023134"/>
    </source>
</evidence>
<dbReference type="InterPro" id="IPR036225">
    <property type="entry name" value="SRP/SRP_N"/>
</dbReference>
<evidence type="ECO:0000256" key="2">
    <source>
        <dbReference type="ARBA" id="ARBA00022490"/>
    </source>
</evidence>
<feature type="binding site" evidence="8">
    <location>
        <begin position="115"/>
        <end position="122"/>
    </location>
    <ligand>
        <name>GTP</name>
        <dbReference type="ChEBI" id="CHEBI:37565"/>
    </ligand>
</feature>
<evidence type="ECO:0000256" key="6">
    <source>
        <dbReference type="ARBA" id="ARBA00023136"/>
    </source>
</evidence>
<dbReference type="GO" id="GO:0003924">
    <property type="term" value="F:GTPase activity"/>
    <property type="evidence" value="ECO:0007669"/>
    <property type="project" value="UniProtKB-UniRule"/>
</dbReference>
<dbReference type="EMBL" id="CP007128">
    <property type="protein sequence ID" value="AHG90620.1"/>
    <property type="molecule type" value="Genomic_DNA"/>
</dbReference>
<evidence type="ECO:0000256" key="7">
    <source>
        <dbReference type="ARBA" id="ARBA00023170"/>
    </source>
</evidence>
<keyword evidence="4 8" id="KW-0378">Hydrolase</keyword>
<sequence length="310" mass="32686">MALLFRKEGDAPKKSLWQRIKDVANADVGVILRGGVKDGSLEQLEEVLLASDFGVATTLKLVDQIGGYAQRGLIRTEPEFQDALRRLVEAELREGNSDPSLKLSASKPTVILVIGVNGAGKTTFIGKLAARLRKQGKTVLLGAGDTFRAGAIDQLRVWAERVGAEFVGAKAGADSAAVAFDTIDAGIARGVDVVIIDTAGRLHTSAGLMEELKKVARVIAKRIPDAPHETLLVLDGTIGQNAVVQARTFTEAVPVTGLVVTKIDGTAKGGIVVAVHEELDVPVKFLGTGEKAGDLHAFDPAQFAEELVEA</sequence>
<dbReference type="InParanoid" id="W0RJV0"/>
<dbReference type="InterPro" id="IPR042101">
    <property type="entry name" value="SRP54_N_sf"/>
</dbReference>
<comment type="similarity">
    <text evidence="8">Belongs to the GTP-binding SRP family. FtsY subfamily.</text>
</comment>
<dbReference type="eggNOG" id="COG0552">
    <property type="taxonomic scope" value="Bacteria"/>
</dbReference>
<dbReference type="FunFam" id="3.40.50.300:FF:000053">
    <property type="entry name" value="Signal recognition particle receptor FtsY"/>
    <property type="match status" value="1"/>
</dbReference>
<organism evidence="10 11">
    <name type="scientific">Gemmatirosa kalamazoonensis</name>
    <dbReference type="NCBI Taxonomy" id="861299"/>
    <lineage>
        <taxon>Bacteria</taxon>
        <taxon>Pseudomonadati</taxon>
        <taxon>Gemmatimonadota</taxon>
        <taxon>Gemmatimonadia</taxon>
        <taxon>Gemmatimonadales</taxon>
        <taxon>Gemmatimonadaceae</taxon>
        <taxon>Gemmatirosa</taxon>
    </lineage>
</organism>
<keyword evidence="6 8" id="KW-0472">Membrane</keyword>
<dbReference type="Gene3D" id="3.40.50.300">
    <property type="entry name" value="P-loop containing nucleotide triphosphate hydrolases"/>
    <property type="match status" value="1"/>
</dbReference>
<dbReference type="GO" id="GO:0006614">
    <property type="term" value="P:SRP-dependent cotranslational protein targeting to membrane"/>
    <property type="evidence" value="ECO:0007669"/>
    <property type="project" value="InterPro"/>
</dbReference>
<dbReference type="NCBIfam" id="TIGR00064">
    <property type="entry name" value="ftsY"/>
    <property type="match status" value="1"/>
</dbReference>
<dbReference type="OrthoDB" id="9804720at2"/>
<dbReference type="Gene3D" id="1.20.120.140">
    <property type="entry name" value="Signal recognition particle SRP54, nucleotide-binding domain"/>
    <property type="match status" value="1"/>
</dbReference>
<keyword evidence="5 8" id="KW-0342">GTP-binding</keyword>
<keyword evidence="10" id="KW-0131">Cell cycle</keyword>
<dbReference type="HOGENOM" id="CLU_009301_3_4_0"/>
<dbReference type="PROSITE" id="PS00300">
    <property type="entry name" value="SRP54"/>
    <property type="match status" value="1"/>
</dbReference>
<dbReference type="PATRIC" id="fig|861299.3.peg.3136"/>
<dbReference type="SUPFAM" id="SSF47364">
    <property type="entry name" value="Domain of the SRP/SRP receptor G-proteins"/>
    <property type="match status" value="1"/>
</dbReference>
<dbReference type="InterPro" id="IPR004390">
    <property type="entry name" value="SR_rcpt_FtsY"/>
</dbReference>
<keyword evidence="2 8" id="KW-0963">Cytoplasm</keyword>
<keyword evidence="7 8" id="KW-0675">Receptor</keyword>
<accession>W0RJV0</accession>
<dbReference type="InterPro" id="IPR000897">
    <property type="entry name" value="SRP54_GTPase_dom"/>
</dbReference>
<dbReference type="GO" id="GO:0005737">
    <property type="term" value="C:cytoplasm"/>
    <property type="evidence" value="ECO:0007669"/>
    <property type="project" value="UniProtKB-SubCell"/>
</dbReference>
<keyword evidence="10" id="KW-0132">Cell division</keyword>
<evidence type="ECO:0000256" key="3">
    <source>
        <dbReference type="ARBA" id="ARBA00022741"/>
    </source>
</evidence>
<evidence type="ECO:0000313" key="10">
    <source>
        <dbReference type="EMBL" id="AHG90620.1"/>
    </source>
</evidence>
<dbReference type="SMART" id="SM00382">
    <property type="entry name" value="AAA"/>
    <property type="match status" value="1"/>
</dbReference>
<proteinExistence type="inferred from homology"/>
<gene>
    <name evidence="8" type="primary">ftsY</name>
    <name evidence="10" type="ORF">J421_3083</name>
</gene>
<dbReference type="Pfam" id="PF00448">
    <property type="entry name" value="SRP54"/>
    <property type="match status" value="1"/>
</dbReference>
<dbReference type="PANTHER" id="PTHR43134:SF1">
    <property type="entry name" value="SIGNAL RECOGNITION PARTICLE RECEPTOR SUBUNIT ALPHA"/>
    <property type="match status" value="1"/>
</dbReference>
<dbReference type="CDD" id="cd17874">
    <property type="entry name" value="FtsY"/>
    <property type="match status" value="1"/>
</dbReference>
<dbReference type="FunCoup" id="W0RJV0">
    <property type="interactions" value="468"/>
</dbReference>
<dbReference type="InterPro" id="IPR027417">
    <property type="entry name" value="P-loop_NTPase"/>
</dbReference>
<comment type="subunit">
    <text evidence="8">Part of the signal recognition particle protein translocation system, which is composed of SRP and FtsY.</text>
</comment>
<dbReference type="SMART" id="SM00962">
    <property type="entry name" value="SRP54"/>
    <property type="match status" value="1"/>
</dbReference>